<feature type="domain" description="Ketoreductase" evidence="4">
    <location>
        <begin position="6"/>
        <end position="187"/>
    </location>
</feature>
<dbReference type="Gene3D" id="3.40.50.720">
    <property type="entry name" value="NAD(P)-binding Rossmann-like Domain"/>
    <property type="match status" value="1"/>
</dbReference>
<dbReference type="AlphaFoldDB" id="A0A8T3YI11"/>
<evidence type="ECO:0000256" key="1">
    <source>
        <dbReference type="ARBA" id="ARBA00006484"/>
    </source>
</evidence>
<comment type="caution">
    <text evidence="5">The sequence shown here is derived from an EMBL/GenBank/DDBJ whole genome shotgun (WGS) entry which is preliminary data.</text>
</comment>
<keyword evidence="2" id="KW-0560">Oxidoreductase</keyword>
<dbReference type="Pfam" id="PF00106">
    <property type="entry name" value="adh_short"/>
    <property type="match status" value="1"/>
</dbReference>
<dbReference type="InterPro" id="IPR036291">
    <property type="entry name" value="NAD(P)-bd_dom_sf"/>
</dbReference>
<dbReference type="Proteomes" id="UP000732298">
    <property type="component" value="Unassembled WGS sequence"/>
</dbReference>
<protein>
    <submittedName>
        <fullName evidence="5">SDR family NAD(P)-dependent oxidoreductase</fullName>
    </submittedName>
</protein>
<dbReference type="SMART" id="SM00822">
    <property type="entry name" value="PKS_KR"/>
    <property type="match status" value="1"/>
</dbReference>
<comment type="similarity">
    <text evidence="1 3">Belongs to the short-chain dehydrogenases/reductases (SDR) family.</text>
</comment>
<sequence>MDFGGKTIVITGASSGIGRETAILFASTGARLALVGRNRKRLSSVALECRNAGAHEAMELVCDVRDYGQVKGACAAIMKRFRELDVLVNNAGFGAYHAFKEQEIGELEDMMRTNFFGTVYFTKELLPALARGSHIVNIGSMAGKLAFPNYSGYCASKFAVSAFTESLYHELLPEGIGVHLICPVGTKTGFFDNPSFEGHPHRIRYDSMMLASAVAEMVADAIRKNRPETVPTIRERAILLLKYNLPWLYRSIMQGNYLKRKTWKTGQQGK</sequence>
<dbReference type="PRINTS" id="PR00080">
    <property type="entry name" value="SDRFAMILY"/>
</dbReference>
<evidence type="ECO:0000256" key="2">
    <source>
        <dbReference type="ARBA" id="ARBA00023002"/>
    </source>
</evidence>
<dbReference type="GO" id="GO:0016020">
    <property type="term" value="C:membrane"/>
    <property type="evidence" value="ECO:0007669"/>
    <property type="project" value="TreeGrafter"/>
</dbReference>
<dbReference type="PRINTS" id="PR00081">
    <property type="entry name" value="GDHRDH"/>
</dbReference>
<reference evidence="5" key="1">
    <citation type="submission" date="2020-07" db="EMBL/GenBank/DDBJ databases">
        <title>Huge and variable diversity of episymbiotic CPR bacteria and DPANN archaea in groundwater ecosystems.</title>
        <authorList>
            <person name="He C.Y."/>
            <person name="Keren R."/>
            <person name="Whittaker M."/>
            <person name="Farag I.F."/>
            <person name="Doudna J."/>
            <person name="Cate J.H.D."/>
            <person name="Banfield J.F."/>
        </authorList>
    </citation>
    <scope>NUCLEOTIDE SEQUENCE</scope>
    <source>
        <strain evidence="5">NC_groundwater_1296_Ag_S-0.2um_52_80</strain>
    </source>
</reference>
<evidence type="ECO:0000259" key="4">
    <source>
        <dbReference type="SMART" id="SM00822"/>
    </source>
</evidence>
<dbReference type="EMBL" id="JACQPB010000022">
    <property type="protein sequence ID" value="MBI4210174.1"/>
    <property type="molecule type" value="Genomic_DNA"/>
</dbReference>
<dbReference type="InterPro" id="IPR002347">
    <property type="entry name" value="SDR_fam"/>
</dbReference>
<evidence type="ECO:0000313" key="6">
    <source>
        <dbReference type="Proteomes" id="UP000732298"/>
    </source>
</evidence>
<dbReference type="InterPro" id="IPR057326">
    <property type="entry name" value="KR_dom"/>
</dbReference>
<dbReference type="SUPFAM" id="SSF51735">
    <property type="entry name" value="NAD(P)-binding Rossmann-fold domains"/>
    <property type="match status" value="1"/>
</dbReference>
<dbReference type="PANTHER" id="PTHR44196:SF1">
    <property type="entry name" value="DEHYDROGENASE_REDUCTASE SDR FAMILY MEMBER 7B"/>
    <property type="match status" value="1"/>
</dbReference>
<evidence type="ECO:0000313" key="5">
    <source>
        <dbReference type="EMBL" id="MBI4210174.1"/>
    </source>
</evidence>
<dbReference type="PANTHER" id="PTHR44196">
    <property type="entry name" value="DEHYDROGENASE/REDUCTASE SDR FAMILY MEMBER 7B"/>
    <property type="match status" value="1"/>
</dbReference>
<dbReference type="GO" id="GO:0016491">
    <property type="term" value="F:oxidoreductase activity"/>
    <property type="evidence" value="ECO:0007669"/>
    <property type="project" value="UniProtKB-KW"/>
</dbReference>
<gene>
    <name evidence="5" type="ORF">HY544_01550</name>
</gene>
<evidence type="ECO:0000256" key="3">
    <source>
        <dbReference type="RuleBase" id="RU000363"/>
    </source>
</evidence>
<name>A0A8T3YI11_9ARCH</name>
<accession>A0A8T3YI11</accession>
<proteinExistence type="inferred from homology"/>
<organism evidence="5 6">
    <name type="scientific">Candidatus Iainarchaeum sp</name>
    <dbReference type="NCBI Taxonomy" id="3101447"/>
    <lineage>
        <taxon>Archaea</taxon>
        <taxon>Candidatus Iainarchaeota</taxon>
        <taxon>Candidatus Iainarchaeia</taxon>
        <taxon>Candidatus Iainarchaeales</taxon>
        <taxon>Candidatus Iainarchaeaceae</taxon>
        <taxon>Candidatus Iainarchaeum</taxon>
    </lineage>
</organism>